<evidence type="ECO:0000256" key="1">
    <source>
        <dbReference type="SAM" id="Phobius"/>
    </source>
</evidence>
<dbReference type="RefSeq" id="XP_070880977.1">
    <property type="nucleotide sequence ID" value="XM_071033979.1"/>
</dbReference>
<protein>
    <submittedName>
        <fullName evidence="2">Uncharacterized protein</fullName>
    </submittedName>
</protein>
<feature type="transmembrane region" description="Helical" evidence="1">
    <location>
        <begin position="12"/>
        <end position="32"/>
    </location>
</feature>
<keyword evidence="1" id="KW-0472">Membrane</keyword>
<evidence type="ECO:0000313" key="3">
    <source>
        <dbReference type="Proteomes" id="UP001610432"/>
    </source>
</evidence>
<feature type="transmembrane region" description="Helical" evidence="1">
    <location>
        <begin position="87"/>
        <end position="113"/>
    </location>
</feature>
<gene>
    <name evidence="2" type="ORF">BJX67DRAFT_386017</name>
</gene>
<name>A0ABR4L975_9EURO</name>
<feature type="transmembrane region" description="Helical" evidence="1">
    <location>
        <begin position="44"/>
        <end position="62"/>
    </location>
</feature>
<keyword evidence="1" id="KW-0812">Transmembrane</keyword>
<dbReference type="Proteomes" id="UP001610432">
    <property type="component" value="Unassembled WGS sequence"/>
</dbReference>
<organism evidence="2 3">
    <name type="scientific">Aspergillus lucknowensis</name>
    <dbReference type="NCBI Taxonomy" id="176173"/>
    <lineage>
        <taxon>Eukaryota</taxon>
        <taxon>Fungi</taxon>
        <taxon>Dikarya</taxon>
        <taxon>Ascomycota</taxon>
        <taxon>Pezizomycotina</taxon>
        <taxon>Eurotiomycetes</taxon>
        <taxon>Eurotiomycetidae</taxon>
        <taxon>Eurotiales</taxon>
        <taxon>Aspergillaceae</taxon>
        <taxon>Aspergillus</taxon>
        <taxon>Aspergillus subgen. Nidulantes</taxon>
    </lineage>
</organism>
<keyword evidence="3" id="KW-1185">Reference proteome</keyword>
<reference evidence="2 3" key="1">
    <citation type="submission" date="2024-07" db="EMBL/GenBank/DDBJ databases">
        <title>Section-level genome sequencing and comparative genomics of Aspergillus sections Usti and Cavernicolus.</title>
        <authorList>
            <consortium name="Lawrence Berkeley National Laboratory"/>
            <person name="Nybo J.L."/>
            <person name="Vesth T.C."/>
            <person name="Theobald S."/>
            <person name="Frisvad J.C."/>
            <person name="Larsen T.O."/>
            <person name="Kjaerboelling I."/>
            <person name="Rothschild-Mancinelli K."/>
            <person name="Lyhne E.K."/>
            <person name="Kogle M.E."/>
            <person name="Barry K."/>
            <person name="Clum A."/>
            <person name="Na H."/>
            <person name="Ledsgaard L."/>
            <person name="Lin J."/>
            <person name="Lipzen A."/>
            <person name="Kuo A."/>
            <person name="Riley R."/>
            <person name="Mondo S."/>
            <person name="Labutti K."/>
            <person name="Haridas S."/>
            <person name="Pangalinan J."/>
            <person name="Salamov A.A."/>
            <person name="Simmons B.A."/>
            <person name="Magnuson J.K."/>
            <person name="Chen J."/>
            <person name="Drula E."/>
            <person name="Henrissat B."/>
            <person name="Wiebenga A."/>
            <person name="Lubbers R.J."/>
            <person name="Gomes A.C."/>
            <person name="Macurrencykelacurrency M.R."/>
            <person name="Stajich J."/>
            <person name="Grigoriev I.V."/>
            <person name="Mortensen U.H."/>
            <person name="De Vries R.P."/>
            <person name="Baker S.E."/>
            <person name="Andersen M.R."/>
        </authorList>
    </citation>
    <scope>NUCLEOTIDE SEQUENCE [LARGE SCALE GENOMIC DNA]</scope>
    <source>
        <strain evidence="2 3">CBS 449.75</strain>
    </source>
</reference>
<proteinExistence type="predicted"/>
<accession>A0ABR4L975</accession>
<comment type="caution">
    <text evidence="2">The sequence shown here is derived from an EMBL/GenBank/DDBJ whole genome shotgun (WGS) entry which is preliminary data.</text>
</comment>
<dbReference type="EMBL" id="JBFXLQ010000075">
    <property type="protein sequence ID" value="KAL2861083.1"/>
    <property type="molecule type" value="Genomic_DNA"/>
</dbReference>
<dbReference type="GeneID" id="98149051"/>
<feature type="transmembrane region" description="Helical" evidence="1">
    <location>
        <begin position="153"/>
        <end position="176"/>
    </location>
</feature>
<evidence type="ECO:0000313" key="2">
    <source>
        <dbReference type="EMBL" id="KAL2861083.1"/>
    </source>
</evidence>
<sequence>MCTQEVQTPFQTFFDLLVAILVAGSYIQQLILTANHDSRGNGAISGWYIILMTVSASSHLAARIENCYSYWAYNCVRTGELKGCDAFSALVVFLQPLAHWVGATTLMAVYVAFRTRDTPLISPRDIKNGSGTTTKTTMSPMTEYPVTSPSNQVILAITLTHAAIVLPIAIILLVHFEDN</sequence>
<keyword evidence="1" id="KW-1133">Transmembrane helix</keyword>